<dbReference type="OrthoDB" id="3296006at2"/>
<evidence type="ECO:0000259" key="1">
    <source>
        <dbReference type="Pfam" id="PF04151"/>
    </source>
</evidence>
<sequence length="87" mass="9039">MRYFSLDVPVGAKSVTFTLAPAAYADIGTLYLRSGSPTTRNADCQSVAVRGGTATCTISNPAPGTYYGRVNPNTALTGATILATYTQ</sequence>
<dbReference type="EMBL" id="FNCJ01000009">
    <property type="protein sequence ID" value="SDH33783.1"/>
    <property type="molecule type" value="Genomic_DNA"/>
</dbReference>
<dbReference type="InterPro" id="IPR007280">
    <property type="entry name" value="Peptidase_C_arc/bac"/>
</dbReference>
<proteinExistence type="predicted"/>
<gene>
    <name evidence="2" type="ORF">SAMN05216466_10980</name>
</gene>
<reference evidence="2 3" key="1">
    <citation type="submission" date="2016-10" db="EMBL/GenBank/DDBJ databases">
        <authorList>
            <person name="de Groot N.N."/>
        </authorList>
    </citation>
    <scope>NUCLEOTIDE SEQUENCE [LARGE SCALE GENOMIC DNA]</scope>
    <source>
        <strain evidence="2 3">LMG 2247</strain>
    </source>
</reference>
<name>A0A1G8BL11_9BURK</name>
<dbReference type="GO" id="GO:0008233">
    <property type="term" value="F:peptidase activity"/>
    <property type="evidence" value="ECO:0007669"/>
    <property type="project" value="UniProtKB-KW"/>
</dbReference>
<keyword evidence="2" id="KW-0645">Protease</keyword>
<dbReference type="Proteomes" id="UP000199706">
    <property type="component" value="Unassembled WGS sequence"/>
</dbReference>
<dbReference type="RefSeq" id="WP_143016645.1">
    <property type="nucleotide sequence ID" value="NZ_CADERL010000004.1"/>
</dbReference>
<dbReference type="GO" id="GO:0006508">
    <property type="term" value="P:proteolysis"/>
    <property type="evidence" value="ECO:0007669"/>
    <property type="project" value="UniProtKB-KW"/>
</dbReference>
<dbReference type="Gene3D" id="2.60.120.380">
    <property type="match status" value="1"/>
</dbReference>
<evidence type="ECO:0000313" key="3">
    <source>
        <dbReference type="Proteomes" id="UP000199706"/>
    </source>
</evidence>
<dbReference type="Pfam" id="PF04151">
    <property type="entry name" value="PPC"/>
    <property type="match status" value="1"/>
</dbReference>
<accession>A0A1G8BL11</accession>
<organism evidence="2 3">
    <name type="scientific">Paraburkholderia phenazinium</name>
    <dbReference type="NCBI Taxonomy" id="60549"/>
    <lineage>
        <taxon>Bacteria</taxon>
        <taxon>Pseudomonadati</taxon>
        <taxon>Pseudomonadota</taxon>
        <taxon>Betaproteobacteria</taxon>
        <taxon>Burkholderiales</taxon>
        <taxon>Burkholderiaceae</taxon>
        <taxon>Paraburkholderia</taxon>
    </lineage>
</organism>
<dbReference type="AlphaFoldDB" id="A0A1G8BL11"/>
<evidence type="ECO:0000313" key="2">
    <source>
        <dbReference type="EMBL" id="SDH33783.1"/>
    </source>
</evidence>
<protein>
    <submittedName>
        <fullName evidence="2">Serine protease</fullName>
    </submittedName>
</protein>
<keyword evidence="2" id="KW-0378">Hydrolase</keyword>
<feature type="domain" description="Peptidase C-terminal archaeal/bacterial" evidence="1">
    <location>
        <begin position="3"/>
        <end position="70"/>
    </location>
</feature>